<feature type="transmembrane region" description="Helical" evidence="1">
    <location>
        <begin position="45"/>
        <end position="64"/>
    </location>
</feature>
<keyword evidence="1" id="KW-0472">Membrane</keyword>
<evidence type="ECO:0000313" key="3">
    <source>
        <dbReference type="Proteomes" id="UP000240212"/>
    </source>
</evidence>
<evidence type="ECO:0000313" key="2">
    <source>
        <dbReference type="EMBL" id="PSN09389.1"/>
    </source>
</evidence>
<sequence length="209" mass="23622">MKLDTHLTPVTAGLIVLAVLFPYAADLHLALFNGGLVQVIEDAQALWLLFGAAFTLCYAFSSGLPARSRTFWLWAVVWWVVLFGRSISWGRDYFPDEPKLLFRGISVILIGTLVLMPVFSRVLRQEVMRRLRSETLPVWTAALVVVAFLISDTVEHHRLLAPLFLHQPQYQDLIEELYEIPFMVGLFTLTAGMLRREKRSVATALAAAH</sequence>
<organism evidence="2 3">
    <name type="scientific">Siccibacter turicensis</name>
    <dbReference type="NCBI Taxonomy" id="357233"/>
    <lineage>
        <taxon>Bacteria</taxon>
        <taxon>Pseudomonadati</taxon>
        <taxon>Pseudomonadota</taxon>
        <taxon>Gammaproteobacteria</taxon>
        <taxon>Enterobacterales</taxon>
        <taxon>Enterobacteriaceae</taxon>
        <taxon>Siccibacter</taxon>
    </lineage>
</organism>
<keyword evidence="1" id="KW-0812">Transmembrane</keyword>
<feature type="transmembrane region" description="Helical" evidence="1">
    <location>
        <begin position="100"/>
        <end position="123"/>
    </location>
</feature>
<feature type="transmembrane region" description="Helical" evidence="1">
    <location>
        <begin position="177"/>
        <end position="194"/>
    </location>
</feature>
<feature type="transmembrane region" description="Helical" evidence="1">
    <location>
        <begin position="135"/>
        <end position="154"/>
    </location>
</feature>
<name>A0A2P8VP93_9ENTR</name>
<protein>
    <recommendedName>
        <fullName evidence="4">Nitric oxide reductase</fullName>
    </recommendedName>
</protein>
<evidence type="ECO:0000256" key="1">
    <source>
        <dbReference type="SAM" id="Phobius"/>
    </source>
</evidence>
<dbReference type="AlphaFoldDB" id="A0A2P8VP93"/>
<keyword evidence="1" id="KW-1133">Transmembrane helix</keyword>
<dbReference type="STRING" id="1388748.GCA_000463155_01699"/>
<proteinExistence type="predicted"/>
<dbReference type="Proteomes" id="UP000240212">
    <property type="component" value="Unassembled WGS sequence"/>
</dbReference>
<evidence type="ECO:0008006" key="4">
    <source>
        <dbReference type="Google" id="ProtNLM"/>
    </source>
</evidence>
<comment type="caution">
    <text evidence="2">The sequence shown here is derived from an EMBL/GenBank/DDBJ whole genome shotgun (WGS) entry which is preliminary data.</text>
</comment>
<gene>
    <name evidence="2" type="ORF">C7G83_01140</name>
</gene>
<dbReference type="OrthoDB" id="8613692at2"/>
<feature type="transmembrane region" description="Helical" evidence="1">
    <location>
        <begin position="71"/>
        <end position="88"/>
    </location>
</feature>
<dbReference type="RefSeq" id="WP_106875924.1">
    <property type="nucleotide sequence ID" value="NZ_PYEP01000001.1"/>
</dbReference>
<dbReference type="EMBL" id="PYEP01000001">
    <property type="protein sequence ID" value="PSN09389.1"/>
    <property type="molecule type" value="Genomic_DNA"/>
</dbReference>
<reference evidence="2 3" key="1">
    <citation type="submission" date="2018-03" db="EMBL/GenBank/DDBJ databases">
        <title>Draft genome sequence of the first documented clinical Siccibacter turicensis isolate in Austria.</title>
        <authorList>
            <person name="Lepuschitz S."/>
            <person name="Pekard-Amenitsch S."/>
            <person name="Haunold R."/>
            <person name="Schill S."/>
            <person name="Mach R."/>
            <person name="Allerberger F."/>
            <person name="Ruppitsch W."/>
            <person name="Forsythe S.J."/>
        </authorList>
    </citation>
    <scope>NUCLEOTIDE SEQUENCE [LARGE SCALE GENOMIC DNA]</scope>
    <source>
        <strain evidence="2 3">6100069499-17</strain>
    </source>
</reference>
<keyword evidence="3" id="KW-1185">Reference proteome</keyword>
<accession>A0A2P8VP93</accession>
<feature type="transmembrane region" description="Helical" evidence="1">
    <location>
        <begin position="7"/>
        <end position="25"/>
    </location>
</feature>